<evidence type="ECO:0000256" key="1">
    <source>
        <dbReference type="SAM" id="SignalP"/>
    </source>
</evidence>
<feature type="non-terminal residue" evidence="2">
    <location>
        <position position="287"/>
    </location>
</feature>
<reference evidence="2" key="1">
    <citation type="submission" date="2021-12" db="EMBL/GenBank/DDBJ databases">
        <authorList>
            <person name="Martin H S."/>
        </authorList>
    </citation>
    <scope>NUCLEOTIDE SEQUENCE</scope>
</reference>
<keyword evidence="1" id="KW-0732">Signal</keyword>
<dbReference type="AlphaFoldDB" id="A0A8J9VV82"/>
<organism evidence="2 3">
    <name type="scientific">Brenthis ino</name>
    <name type="common">lesser marbled fritillary</name>
    <dbReference type="NCBI Taxonomy" id="405034"/>
    <lineage>
        <taxon>Eukaryota</taxon>
        <taxon>Metazoa</taxon>
        <taxon>Ecdysozoa</taxon>
        <taxon>Arthropoda</taxon>
        <taxon>Hexapoda</taxon>
        <taxon>Insecta</taxon>
        <taxon>Pterygota</taxon>
        <taxon>Neoptera</taxon>
        <taxon>Endopterygota</taxon>
        <taxon>Lepidoptera</taxon>
        <taxon>Glossata</taxon>
        <taxon>Ditrysia</taxon>
        <taxon>Papilionoidea</taxon>
        <taxon>Nymphalidae</taxon>
        <taxon>Heliconiinae</taxon>
        <taxon>Argynnini</taxon>
        <taxon>Brenthis</taxon>
    </lineage>
</organism>
<dbReference type="SUPFAM" id="SSF63829">
    <property type="entry name" value="Calcium-dependent phosphotriesterase"/>
    <property type="match status" value="1"/>
</dbReference>
<dbReference type="OrthoDB" id="7076776at2759"/>
<sequence length="287" mass="32439">MIFIIFIIIIATVSSVEVEFCDSCIKVDESTCYNVSYLFDIDAPFGEKVFITKLGVLRSTNTLYFSFQPAFENEEYFKIGFVNIETPGNTTVISGGKQILNFGTFDLDQDNSLVYLGGSDGIYVLDTTLNRVAPYGSRGDIVISLFYRGHVYFVRKGEFKIIKKKGDNFDVLVDVMAVTNFVINKYNVIVFVGTYGLFASYKGETVWISKNRFFRGLVIDKNDDIYAWWIDGIYRVIIGPKFSDSSIVKLIHIPVIGAMTFDSNNDIIFTVNKSLFRLIKTSNTTVC</sequence>
<keyword evidence="3" id="KW-1185">Reference proteome</keyword>
<dbReference type="Proteomes" id="UP000838878">
    <property type="component" value="Chromosome 13"/>
</dbReference>
<feature type="signal peptide" evidence="1">
    <location>
        <begin position="1"/>
        <end position="15"/>
    </location>
</feature>
<accession>A0A8J9VV82</accession>
<gene>
    <name evidence="2" type="ORF">BINO364_LOCUS5643</name>
</gene>
<evidence type="ECO:0000313" key="2">
    <source>
        <dbReference type="EMBL" id="CAH0719277.1"/>
    </source>
</evidence>
<proteinExistence type="predicted"/>
<evidence type="ECO:0000313" key="3">
    <source>
        <dbReference type="Proteomes" id="UP000838878"/>
    </source>
</evidence>
<protein>
    <recommendedName>
        <fullName evidence="4">Ommochrome-binding protein-like</fullName>
    </recommendedName>
</protein>
<feature type="chain" id="PRO_5035449425" description="Ommochrome-binding protein-like" evidence="1">
    <location>
        <begin position="16"/>
        <end position="287"/>
    </location>
</feature>
<dbReference type="EMBL" id="OV170233">
    <property type="protein sequence ID" value="CAH0719277.1"/>
    <property type="molecule type" value="Genomic_DNA"/>
</dbReference>
<name>A0A8J9VV82_9NEOP</name>
<evidence type="ECO:0008006" key="4">
    <source>
        <dbReference type="Google" id="ProtNLM"/>
    </source>
</evidence>